<protein>
    <submittedName>
        <fullName evidence="6">Polysaccharide deacetylase family protein</fullName>
    </submittedName>
</protein>
<accession>A0A926E6Z4</accession>
<dbReference type="EMBL" id="JACRSV010000004">
    <property type="protein sequence ID" value="MBC8560828.1"/>
    <property type="molecule type" value="Genomic_DNA"/>
</dbReference>
<dbReference type="GO" id="GO:0016020">
    <property type="term" value="C:membrane"/>
    <property type="evidence" value="ECO:0007669"/>
    <property type="project" value="TreeGrafter"/>
</dbReference>
<keyword evidence="4" id="KW-0472">Membrane</keyword>
<dbReference type="SUPFAM" id="SSF88713">
    <property type="entry name" value="Glycoside hydrolase/deacetylase"/>
    <property type="match status" value="1"/>
</dbReference>
<feature type="region of interest" description="Disordered" evidence="3">
    <location>
        <begin position="37"/>
        <end position="70"/>
    </location>
</feature>
<dbReference type="Proteomes" id="UP000610760">
    <property type="component" value="Unassembled WGS sequence"/>
</dbReference>
<evidence type="ECO:0000313" key="6">
    <source>
        <dbReference type="EMBL" id="MBC8560828.1"/>
    </source>
</evidence>
<organism evidence="6 7">
    <name type="scientific">Fumia xinanensis</name>
    <dbReference type="NCBI Taxonomy" id="2763659"/>
    <lineage>
        <taxon>Bacteria</taxon>
        <taxon>Bacillati</taxon>
        <taxon>Bacillota</taxon>
        <taxon>Clostridia</taxon>
        <taxon>Eubacteriales</taxon>
        <taxon>Oscillospiraceae</taxon>
        <taxon>Fumia</taxon>
    </lineage>
</organism>
<evidence type="ECO:0000259" key="5">
    <source>
        <dbReference type="PROSITE" id="PS51677"/>
    </source>
</evidence>
<feature type="transmembrane region" description="Helical" evidence="4">
    <location>
        <begin position="7"/>
        <end position="27"/>
    </location>
</feature>
<dbReference type="PROSITE" id="PS51677">
    <property type="entry name" value="NODB"/>
    <property type="match status" value="1"/>
</dbReference>
<dbReference type="GO" id="GO:0046872">
    <property type="term" value="F:metal ion binding"/>
    <property type="evidence" value="ECO:0007669"/>
    <property type="project" value="UniProtKB-KW"/>
</dbReference>
<name>A0A926E6Z4_9FIRM</name>
<feature type="compositionally biased region" description="Low complexity" evidence="3">
    <location>
        <begin position="42"/>
        <end position="51"/>
    </location>
</feature>
<keyword evidence="7" id="KW-1185">Reference proteome</keyword>
<evidence type="ECO:0000256" key="3">
    <source>
        <dbReference type="SAM" id="MobiDB-lite"/>
    </source>
</evidence>
<sequence length="298" mass="33701">MGQKKHTVRFYSILLALTLLIFGYTLYLCLRPQPVSSKEESSSGSSMSSGVSEEKPPSESSSGPVSDGRIGGTDLPWWSMEEENVDNLDPDKPIVALTFDDGPSQYTKRIVDTLTEYNSKATFFVMGYRLEEYGENTLYAFNHGMEIGNHSYSHKQFVGLNQHSINQQMNDTNKLIKDLTGKEPRLYRPPYGRINQMILSKIPMAAILWNVDPQDGKAYDAQEIVDNVMEDVKDGSIILLHDVYEKTADALDILLPKLIEEGYQVTNVSQMFACRGEPIEINQKYYFLTDMKAVNCTY</sequence>
<dbReference type="InterPro" id="IPR050248">
    <property type="entry name" value="Polysacc_deacetylase_ArnD"/>
</dbReference>
<dbReference type="PANTHER" id="PTHR10587">
    <property type="entry name" value="GLYCOSYL TRANSFERASE-RELATED"/>
    <property type="match status" value="1"/>
</dbReference>
<keyword evidence="4" id="KW-1133">Transmembrane helix</keyword>
<evidence type="ECO:0000256" key="4">
    <source>
        <dbReference type="SAM" id="Phobius"/>
    </source>
</evidence>
<keyword evidence="2" id="KW-0378">Hydrolase</keyword>
<reference evidence="6" key="1">
    <citation type="submission" date="2020-08" db="EMBL/GenBank/DDBJ databases">
        <title>Genome public.</title>
        <authorList>
            <person name="Liu C."/>
            <person name="Sun Q."/>
        </authorList>
    </citation>
    <scope>NUCLEOTIDE SEQUENCE</scope>
    <source>
        <strain evidence="6">NSJ-33</strain>
    </source>
</reference>
<keyword evidence="1" id="KW-0479">Metal-binding</keyword>
<comment type="caution">
    <text evidence="6">The sequence shown here is derived from an EMBL/GenBank/DDBJ whole genome shotgun (WGS) entry which is preliminary data.</text>
</comment>
<dbReference type="InterPro" id="IPR011330">
    <property type="entry name" value="Glyco_hydro/deAcase_b/a-brl"/>
</dbReference>
<dbReference type="Gene3D" id="3.20.20.370">
    <property type="entry name" value="Glycoside hydrolase/deacetylase"/>
    <property type="match status" value="1"/>
</dbReference>
<dbReference type="PANTHER" id="PTHR10587:SF133">
    <property type="entry name" value="CHITIN DEACETYLASE 1-RELATED"/>
    <property type="match status" value="1"/>
</dbReference>
<dbReference type="GO" id="GO:0016810">
    <property type="term" value="F:hydrolase activity, acting on carbon-nitrogen (but not peptide) bonds"/>
    <property type="evidence" value="ECO:0007669"/>
    <property type="project" value="InterPro"/>
</dbReference>
<dbReference type="AlphaFoldDB" id="A0A926E6Z4"/>
<gene>
    <name evidence="6" type="ORF">H8710_12210</name>
</gene>
<evidence type="ECO:0000313" key="7">
    <source>
        <dbReference type="Proteomes" id="UP000610760"/>
    </source>
</evidence>
<evidence type="ECO:0000256" key="1">
    <source>
        <dbReference type="ARBA" id="ARBA00022723"/>
    </source>
</evidence>
<dbReference type="Pfam" id="PF01522">
    <property type="entry name" value="Polysacc_deac_1"/>
    <property type="match status" value="1"/>
</dbReference>
<dbReference type="InterPro" id="IPR002509">
    <property type="entry name" value="NODB_dom"/>
</dbReference>
<evidence type="ECO:0000256" key="2">
    <source>
        <dbReference type="ARBA" id="ARBA00022801"/>
    </source>
</evidence>
<feature type="domain" description="NodB homology" evidence="5">
    <location>
        <begin position="93"/>
        <end position="266"/>
    </location>
</feature>
<proteinExistence type="predicted"/>
<dbReference type="RefSeq" id="WP_249296117.1">
    <property type="nucleotide sequence ID" value="NZ_JACRSV010000004.1"/>
</dbReference>
<dbReference type="GO" id="GO:0005975">
    <property type="term" value="P:carbohydrate metabolic process"/>
    <property type="evidence" value="ECO:0007669"/>
    <property type="project" value="InterPro"/>
</dbReference>
<keyword evidence="4" id="KW-0812">Transmembrane</keyword>